<organism evidence="1 2">
    <name type="scientific">Penicillium desertorum</name>
    <dbReference type="NCBI Taxonomy" id="1303715"/>
    <lineage>
        <taxon>Eukaryota</taxon>
        <taxon>Fungi</taxon>
        <taxon>Dikarya</taxon>
        <taxon>Ascomycota</taxon>
        <taxon>Pezizomycotina</taxon>
        <taxon>Eurotiomycetes</taxon>
        <taxon>Eurotiomycetidae</taxon>
        <taxon>Eurotiales</taxon>
        <taxon>Aspergillaceae</taxon>
        <taxon>Penicillium</taxon>
    </lineage>
</organism>
<protein>
    <submittedName>
        <fullName evidence="1">Uncharacterized protein</fullName>
    </submittedName>
</protein>
<evidence type="ECO:0000313" key="1">
    <source>
        <dbReference type="EMBL" id="KAJ5487189.1"/>
    </source>
</evidence>
<dbReference type="Proteomes" id="UP001147760">
    <property type="component" value="Unassembled WGS sequence"/>
</dbReference>
<reference evidence="1" key="1">
    <citation type="submission" date="2022-12" db="EMBL/GenBank/DDBJ databases">
        <authorList>
            <person name="Petersen C."/>
        </authorList>
    </citation>
    <scope>NUCLEOTIDE SEQUENCE</scope>
    <source>
        <strain evidence="1">IBT 17660</strain>
    </source>
</reference>
<keyword evidence="2" id="KW-1185">Reference proteome</keyword>
<accession>A0A9W9XAJ7</accession>
<name>A0A9W9XAJ7_9EURO</name>
<dbReference type="EMBL" id="JAPWDO010000001">
    <property type="protein sequence ID" value="KAJ5487189.1"/>
    <property type="molecule type" value="Genomic_DNA"/>
</dbReference>
<gene>
    <name evidence="1" type="ORF">N7530_001489</name>
</gene>
<comment type="caution">
    <text evidence="1">The sequence shown here is derived from an EMBL/GenBank/DDBJ whole genome shotgun (WGS) entry which is preliminary data.</text>
</comment>
<sequence length="104" mass="11132">MSDAGAAFCKLAKIEWDGIRKSNATAILAQRSRLIWGRKREVRSRGDVFESTGDATPADSPLQPSLTLHGILSHNLNSSSITIGTQYSPQEAAVSSIALFNVSS</sequence>
<dbReference type="AlphaFoldDB" id="A0A9W9XAJ7"/>
<evidence type="ECO:0000313" key="2">
    <source>
        <dbReference type="Proteomes" id="UP001147760"/>
    </source>
</evidence>
<reference evidence="1" key="2">
    <citation type="journal article" date="2023" name="IMA Fungus">
        <title>Comparative genomic study of the Penicillium genus elucidates a diverse pangenome and 15 lateral gene transfer events.</title>
        <authorList>
            <person name="Petersen C."/>
            <person name="Sorensen T."/>
            <person name="Nielsen M.R."/>
            <person name="Sondergaard T.E."/>
            <person name="Sorensen J.L."/>
            <person name="Fitzpatrick D.A."/>
            <person name="Frisvad J.C."/>
            <person name="Nielsen K.L."/>
        </authorList>
    </citation>
    <scope>NUCLEOTIDE SEQUENCE</scope>
    <source>
        <strain evidence="1">IBT 17660</strain>
    </source>
</reference>
<proteinExistence type="predicted"/>